<feature type="region of interest" description="Disordered" evidence="8">
    <location>
        <begin position="290"/>
        <end position="322"/>
    </location>
</feature>
<keyword evidence="5" id="KW-0238">DNA-binding</keyword>
<accession>A0AB40CR00</accession>
<gene>
    <name evidence="11" type="primary">LOC120278111</name>
</gene>
<feature type="region of interest" description="Disordered" evidence="8">
    <location>
        <begin position="379"/>
        <end position="402"/>
    </location>
</feature>
<organism evidence="10 11">
    <name type="scientific">Dioscorea cayennensis subsp. rotundata</name>
    <name type="common">White Guinea yam</name>
    <name type="synonym">Dioscorea rotundata</name>
    <dbReference type="NCBI Taxonomy" id="55577"/>
    <lineage>
        <taxon>Eukaryota</taxon>
        <taxon>Viridiplantae</taxon>
        <taxon>Streptophyta</taxon>
        <taxon>Embryophyta</taxon>
        <taxon>Tracheophyta</taxon>
        <taxon>Spermatophyta</taxon>
        <taxon>Magnoliopsida</taxon>
        <taxon>Liliopsida</taxon>
        <taxon>Dioscoreales</taxon>
        <taxon>Dioscoreaceae</taxon>
        <taxon>Dioscorea</taxon>
    </lineage>
</organism>
<evidence type="ECO:0000256" key="8">
    <source>
        <dbReference type="SAM" id="MobiDB-lite"/>
    </source>
</evidence>
<evidence type="ECO:0000256" key="1">
    <source>
        <dbReference type="ARBA" id="ARBA00004123"/>
    </source>
</evidence>
<feature type="domain" description="BHLH" evidence="9">
    <location>
        <begin position="316"/>
        <end position="365"/>
    </location>
</feature>
<dbReference type="RefSeq" id="XP_039140960.1">
    <property type="nucleotide sequence ID" value="XM_039285026.1"/>
</dbReference>
<evidence type="ECO:0000259" key="9">
    <source>
        <dbReference type="PROSITE" id="PS50888"/>
    </source>
</evidence>
<evidence type="ECO:0000313" key="10">
    <source>
        <dbReference type="Proteomes" id="UP001515500"/>
    </source>
</evidence>
<comment type="subunit">
    <text evidence="3">Homodimer.</text>
</comment>
<dbReference type="InterPro" id="IPR011598">
    <property type="entry name" value="bHLH_dom"/>
</dbReference>
<dbReference type="GO" id="GO:0046983">
    <property type="term" value="F:protein dimerization activity"/>
    <property type="evidence" value="ECO:0007669"/>
    <property type="project" value="InterPro"/>
</dbReference>
<reference evidence="11" key="1">
    <citation type="submission" date="2025-08" db="UniProtKB">
        <authorList>
            <consortium name="RefSeq"/>
        </authorList>
    </citation>
    <scope>IDENTIFICATION</scope>
</reference>
<dbReference type="GeneID" id="120278111"/>
<dbReference type="Proteomes" id="UP001515500">
    <property type="component" value="Chromosome 15"/>
</dbReference>
<proteinExistence type="inferred from homology"/>
<dbReference type="PANTHER" id="PTHR16223:SF238">
    <property type="entry name" value="TRANSCRIPTION FACTOR BHLH114"/>
    <property type="match status" value="1"/>
</dbReference>
<name>A0AB40CR00_DIOCR</name>
<evidence type="ECO:0000256" key="6">
    <source>
        <dbReference type="ARBA" id="ARBA00023163"/>
    </source>
</evidence>
<dbReference type="InterPro" id="IPR045239">
    <property type="entry name" value="bHLH95_bHLH"/>
</dbReference>
<dbReference type="GO" id="GO:0000981">
    <property type="term" value="F:DNA-binding transcription factor activity, RNA polymerase II-specific"/>
    <property type="evidence" value="ECO:0007669"/>
    <property type="project" value="TreeGrafter"/>
</dbReference>
<dbReference type="FunFam" id="4.10.280.10:FF:000032">
    <property type="entry name" value="Transcription factor bHLH123 family"/>
    <property type="match status" value="1"/>
</dbReference>
<dbReference type="GO" id="GO:0005634">
    <property type="term" value="C:nucleus"/>
    <property type="evidence" value="ECO:0007669"/>
    <property type="project" value="UniProtKB-SubCell"/>
</dbReference>
<dbReference type="InterPro" id="IPR045843">
    <property type="entry name" value="IND-like"/>
</dbReference>
<sequence>MSDEFQTCNGRWWNTPRNFVAPPISCSTAITDTGAGAGTGTGFSWASSETVELMDQVKQMSGEEPVPSCSGSSVTYQETHKIDAARAASASVMMDASLQVPTFGLSSPMTDWNQALLGRSSGRGETSFHAMLQEGMPMDGNQEQRNTDHEGSSVNLFKDMNHGYILDQHQYTLVPSSYGYSSSSSSCSSSQALPQQPLDYESSSMGYRSNELLQPSWTKFPQFLKSSPVKQPPCNQLNFSNSTPFWNPSTGVATDVRPPFYSSLSSQQFIPQSLEQKPISNSLTIKTNSEAMVRDSSSGMKKSNSDQPATFKKPRIETPSPVPTFKVRKEKLGDRITALQQLVSPFGKTDTASVLHEAIEYIKFLHEQVGVLSTSYLKNGHPMQQHQSSDKAKDGEGPKQDLRSRGLCLVPISSTFPVASENPADFWTPTYGGTYR</sequence>
<comment type="subcellular location">
    <subcellularLocation>
        <location evidence="1">Nucleus</location>
    </subcellularLocation>
</comment>
<dbReference type="Gene3D" id="4.10.280.10">
    <property type="entry name" value="Helix-loop-helix DNA-binding domain"/>
    <property type="match status" value="1"/>
</dbReference>
<keyword evidence="4" id="KW-0805">Transcription regulation</keyword>
<evidence type="ECO:0000256" key="7">
    <source>
        <dbReference type="ARBA" id="ARBA00023242"/>
    </source>
</evidence>
<evidence type="ECO:0000256" key="5">
    <source>
        <dbReference type="ARBA" id="ARBA00023125"/>
    </source>
</evidence>
<protein>
    <submittedName>
        <fullName evidence="11">Transcription factor bHLH112-like</fullName>
    </submittedName>
</protein>
<evidence type="ECO:0000256" key="3">
    <source>
        <dbReference type="ARBA" id="ARBA00011738"/>
    </source>
</evidence>
<keyword evidence="7" id="KW-0539">Nucleus</keyword>
<dbReference type="AlphaFoldDB" id="A0AB40CR00"/>
<evidence type="ECO:0000313" key="11">
    <source>
        <dbReference type="RefSeq" id="XP_039140960.1"/>
    </source>
</evidence>
<feature type="compositionally biased region" description="Basic and acidic residues" evidence="8">
    <location>
        <begin position="388"/>
        <end position="402"/>
    </location>
</feature>
<dbReference type="PANTHER" id="PTHR16223">
    <property type="entry name" value="TRANSCRIPTION FACTOR BHLH83-RELATED"/>
    <property type="match status" value="1"/>
</dbReference>
<keyword evidence="10" id="KW-1185">Reference proteome</keyword>
<comment type="similarity">
    <text evidence="2">Belongs to the bHLH protein family.</text>
</comment>
<feature type="compositionally biased region" description="Polar residues" evidence="8">
    <location>
        <begin position="290"/>
        <end position="308"/>
    </location>
</feature>
<evidence type="ECO:0000256" key="4">
    <source>
        <dbReference type="ARBA" id="ARBA00023015"/>
    </source>
</evidence>
<evidence type="ECO:0000256" key="2">
    <source>
        <dbReference type="ARBA" id="ARBA00005510"/>
    </source>
</evidence>
<keyword evidence="6" id="KW-0804">Transcription</keyword>
<dbReference type="PROSITE" id="PS50888">
    <property type="entry name" value="BHLH"/>
    <property type="match status" value="1"/>
</dbReference>
<dbReference type="InterPro" id="IPR036638">
    <property type="entry name" value="HLH_DNA-bd_sf"/>
</dbReference>
<dbReference type="SUPFAM" id="SSF47459">
    <property type="entry name" value="HLH, helix-loop-helix DNA-binding domain"/>
    <property type="match status" value="1"/>
</dbReference>
<dbReference type="CDD" id="cd11393">
    <property type="entry name" value="bHLH_AtbHLH_like"/>
    <property type="match status" value="1"/>
</dbReference>
<dbReference type="GO" id="GO:0000978">
    <property type="term" value="F:RNA polymerase II cis-regulatory region sequence-specific DNA binding"/>
    <property type="evidence" value="ECO:0007669"/>
    <property type="project" value="TreeGrafter"/>
</dbReference>